<proteinExistence type="predicted"/>
<dbReference type="InterPro" id="IPR011004">
    <property type="entry name" value="Trimer_LpxA-like_sf"/>
</dbReference>
<comment type="caution">
    <text evidence="3">The sequence shown here is derived from an EMBL/GenBank/DDBJ whole genome shotgun (WGS) entry which is preliminary data.</text>
</comment>
<organism evidence="3 4">
    <name type="scientific">Tsukamurella soli</name>
    <dbReference type="NCBI Taxonomy" id="644556"/>
    <lineage>
        <taxon>Bacteria</taxon>
        <taxon>Bacillati</taxon>
        <taxon>Actinomycetota</taxon>
        <taxon>Actinomycetes</taxon>
        <taxon>Mycobacteriales</taxon>
        <taxon>Tsukamurellaceae</taxon>
        <taxon>Tsukamurella</taxon>
    </lineage>
</organism>
<dbReference type="SUPFAM" id="SSF51161">
    <property type="entry name" value="Trimeric LpxA-like enzymes"/>
    <property type="match status" value="1"/>
</dbReference>
<accession>A0ABP8JUF3</accession>
<reference evidence="4" key="1">
    <citation type="journal article" date="2019" name="Int. J. Syst. Evol. Microbiol.">
        <title>The Global Catalogue of Microorganisms (GCM) 10K type strain sequencing project: providing services to taxonomists for standard genome sequencing and annotation.</title>
        <authorList>
            <consortium name="The Broad Institute Genomics Platform"/>
            <consortium name="The Broad Institute Genome Sequencing Center for Infectious Disease"/>
            <person name="Wu L."/>
            <person name="Ma J."/>
        </authorList>
    </citation>
    <scope>NUCLEOTIDE SEQUENCE [LARGE SCALE GENOMIC DNA]</scope>
    <source>
        <strain evidence="4">JCM 17688</strain>
    </source>
</reference>
<protein>
    <recommendedName>
        <fullName evidence="5">Serine O-acetyltransferase</fullName>
    </recommendedName>
</protein>
<dbReference type="EMBL" id="BAABFR010000048">
    <property type="protein sequence ID" value="GAA4396267.1"/>
    <property type="molecule type" value="Genomic_DNA"/>
</dbReference>
<dbReference type="Proteomes" id="UP001500635">
    <property type="component" value="Unassembled WGS sequence"/>
</dbReference>
<keyword evidence="1" id="KW-0808">Transferase</keyword>
<sequence>MLTLQIEATFVIMITSRSELDAYLQADLRSYGFDRWSPRFRLTQRPLQFQRLLRKSEFWANTAAGPLRRAIAAWYIARTKFFGERLGYSIPRNVFGPGLSIAHTGTIVVNQNAIVGRNCRLHQGVTIGEANGKAPVIGDDVHISPNAMVIGADVGDRVGIRAGAVVTKDVPDDVDVGGVPAHILNRRAATLPPSAAE</sequence>
<dbReference type="InterPro" id="IPR045304">
    <property type="entry name" value="LbH_SAT"/>
</dbReference>
<evidence type="ECO:0000313" key="4">
    <source>
        <dbReference type="Proteomes" id="UP001500635"/>
    </source>
</evidence>
<keyword evidence="4" id="KW-1185">Reference proteome</keyword>
<dbReference type="CDD" id="cd03354">
    <property type="entry name" value="LbH_SAT"/>
    <property type="match status" value="1"/>
</dbReference>
<evidence type="ECO:0008006" key="5">
    <source>
        <dbReference type="Google" id="ProtNLM"/>
    </source>
</evidence>
<evidence type="ECO:0000256" key="1">
    <source>
        <dbReference type="ARBA" id="ARBA00022679"/>
    </source>
</evidence>
<dbReference type="PANTHER" id="PTHR42811">
    <property type="entry name" value="SERINE ACETYLTRANSFERASE"/>
    <property type="match status" value="1"/>
</dbReference>
<keyword evidence="2" id="KW-0012">Acyltransferase</keyword>
<name>A0ABP8JUF3_9ACTN</name>
<dbReference type="Gene3D" id="2.160.10.10">
    <property type="entry name" value="Hexapeptide repeat proteins"/>
    <property type="match status" value="1"/>
</dbReference>
<gene>
    <name evidence="3" type="ORF">GCM10023147_30390</name>
</gene>
<evidence type="ECO:0000256" key="2">
    <source>
        <dbReference type="ARBA" id="ARBA00023315"/>
    </source>
</evidence>
<evidence type="ECO:0000313" key="3">
    <source>
        <dbReference type="EMBL" id="GAA4396267.1"/>
    </source>
</evidence>